<evidence type="ECO:0000313" key="2">
    <source>
        <dbReference type="EMBL" id="MDR7074173.1"/>
    </source>
</evidence>
<dbReference type="InterPro" id="IPR029464">
    <property type="entry name" value="HSDR_N"/>
</dbReference>
<dbReference type="Pfam" id="PF13588">
    <property type="entry name" value="HSDR_N_2"/>
    <property type="match status" value="1"/>
</dbReference>
<gene>
    <name evidence="2" type="ORF">J2X07_003168</name>
</gene>
<sequence>MKKMLLEKYTLPERYYKNNKECFLDPVRKRMIQITPEEIIRQQTVSFLVNELLVPINKIELEVPMSYFVNGSKGRADIIVYGKENDVLVPILIVECKAPQIEITDKVINQVVRYDEIIYADTLMITNGIEILFMTWDEKENGYMQLKDFPSYKKLNEKCLLSIDSTPYIPWERPDFIKYNTPDVRELFESYGWIGEDSSSELCSFFINLAGFIQDENNSLPPKNLDGIGMIADKGIRFTTFGNAAGGGWAGLYRYFIINDEDQNNQIISLSILAKGKYKNHSVFGNTKGHTILIVAIDDYEKSHNSLQLDLDRFTIKYDD</sequence>
<name>A0ABU1U426_9BACL</name>
<accession>A0ABU1U426</accession>
<keyword evidence="3" id="KW-1185">Reference proteome</keyword>
<proteinExistence type="predicted"/>
<protein>
    <recommendedName>
        <fullName evidence="1">Type I restriction enzyme R protein N-terminal domain-containing protein</fullName>
    </recommendedName>
</protein>
<evidence type="ECO:0000313" key="3">
    <source>
        <dbReference type="Proteomes" id="UP001258181"/>
    </source>
</evidence>
<comment type="caution">
    <text evidence="2">The sequence shown here is derived from an EMBL/GenBank/DDBJ whole genome shotgun (WGS) entry which is preliminary data.</text>
</comment>
<reference evidence="2 3" key="1">
    <citation type="submission" date="2023-07" db="EMBL/GenBank/DDBJ databases">
        <title>Sorghum-associated microbial communities from plants grown in Nebraska, USA.</title>
        <authorList>
            <person name="Schachtman D."/>
        </authorList>
    </citation>
    <scope>NUCLEOTIDE SEQUENCE [LARGE SCALE GENOMIC DNA]</scope>
    <source>
        <strain evidence="2 3">BE211</strain>
    </source>
</reference>
<dbReference type="Proteomes" id="UP001258181">
    <property type="component" value="Unassembled WGS sequence"/>
</dbReference>
<evidence type="ECO:0000259" key="1">
    <source>
        <dbReference type="Pfam" id="PF13588"/>
    </source>
</evidence>
<feature type="domain" description="Type I restriction enzyme R protein N-terminal" evidence="1">
    <location>
        <begin position="36"/>
        <end position="150"/>
    </location>
</feature>
<dbReference type="RefSeq" id="WP_310260686.1">
    <property type="nucleotide sequence ID" value="NZ_JAVDWA010000006.1"/>
</dbReference>
<organism evidence="2 3">
    <name type="scientific">Fictibacillus barbaricus</name>
    <dbReference type="NCBI Taxonomy" id="182136"/>
    <lineage>
        <taxon>Bacteria</taxon>
        <taxon>Bacillati</taxon>
        <taxon>Bacillota</taxon>
        <taxon>Bacilli</taxon>
        <taxon>Bacillales</taxon>
        <taxon>Fictibacillaceae</taxon>
        <taxon>Fictibacillus</taxon>
    </lineage>
</organism>
<dbReference type="Gene3D" id="3.90.1570.30">
    <property type="match status" value="1"/>
</dbReference>
<dbReference type="EMBL" id="JAVDWA010000006">
    <property type="protein sequence ID" value="MDR7074173.1"/>
    <property type="molecule type" value="Genomic_DNA"/>
</dbReference>